<dbReference type="InterPro" id="IPR055566">
    <property type="entry name" value="ARM_LIN"/>
</dbReference>
<dbReference type="InterPro" id="IPR052858">
    <property type="entry name" value="E3_ubiquitin-ligase_LIN"/>
</dbReference>
<feature type="domain" description="Putative E3 ubiquitin-protein ligase LIN ARM-like" evidence="2">
    <location>
        <begin position="302"/>
        <end position="610"/>
    </location>
</feature>
<accession>A0AAN8W039</accession>
<dbReference type="Gene3D" id="2.130.10.10">
    <property type="entry name" value="YVTN repeat-like/Quinoprotein amine dehydrogenase"/>
    <property type="match status" value="1"/>
</dbReference>
<feature type="domain" description="Putative E3 ubiquitin-protein ligase LIN ARM repeats" evidence="3">
    <location>
        <begin position="113"/>
        <end position="162"/>
    </location>
</feature>
<dbReference type="AlphaFoldDB" id="A0AAN8W039"/>
<feature type="region of interest" description="Disordered" evidence="1">
    <location>
        <begin position="45"/>
        <end position="101"/>
    </location>
</feature>
<feature type="compositionally biased region" description="Polar residues" evidence="1">
    <location>
        <begin position="45"/>
        <end position="80"/>
    </location>
</feature>
<sequence>MKGKQFKNGWREEIQHTVTTLLKTNYALKRLITSLKEQNPNLAQEFSYSETPRSSLSTPSAKEVTPTSTTSRTFNLSTNKSAEDNAYQRSKRFMRPPTSMSPRSVISQAALETVINNLNPYITTLCSSEDLQECEVAVSTITRIWKEYKGDPGLHSYLSKPTEYKGDPGLHSYLSKPTVIVGFVEILPASCNKEVLRMSICMLSELISGDECIGDILTSVDSDFDSLAALLGNGLAEAAVQIFQLRMTFIQLSDHDLISPLLRLVQNKSEETDDLQQIMEPKDAAVASLEQILTGGMKTASLVEARQSVVNILLCCILADRSRRNLIANRIELSPVLELFHSGNDSGRGICIEFPLQLVQLNRRTLCNKILKMAPIEQQPAIASLLLQLDLLVEPWKISIYREEAIDALIEAFGRKYFPNSQLMALEALSALTGCVTASGKSCIEARLLKIAGFDHQYNALVKAERQKLKCCVPSNFQDEEDRAASSWEKRVAFVFCNHEKGSIFKALEECLKSSSLEIVKSCLVTTTWLVFMLYNLPDTGMRDAAQKSLLDHFINESQEKVLATMALRSFIFDSGKACALQELGPYVKSIYKTLRKLKRNSMVVSDILKAMIKLPSVNATELWSCTEVTVLDSSTNGHILALLHLKGRILSSHSDGTIKVWDAGKRVPRAVTCLCVPNSGDTLYTESPKLQVWSIKPEKIQFLEVHDVKEPVCELTANAKLHAFLLKGLELRWSGVRKRVNFNKNVKCLAMANDKLNCGSTGYGIQEVDLCTYTSSLFYSGARKLLGKQSVLPLCIHDGLFYAGGSVDGAAGKVFSLSNKAMVGSLLTGIDIQRIAVNNKFIFAATKLGVIEVWLRERITRLNFSGNAKITSVTSHSDGETLFAATSDGKIQIAVKFLLRKD</sequence>
<dbReference type="InterPro" id="IPR036322">
    <property type="entry name" value="WD40_repeat_dom_sf"/>
</dbReference>
<dbReference type="Pfam" id="PF23654">
    <property type="entry name" value="ARM_LIN_2nd"/>
    <property type="match status" value="2"/>
</dbReference>
<dbReference type="InterPro" id="IPR015943">
    <property type="entry name" value="WD40/YVTN_repeat-like_dom_sf"/>
</dbReference>
<evidence type="ECO:0000313" key="4">
    <source>
        <dbReference type="EMBL" id="KAK6938966.1"/>
    </source>
</evidence>
<dbReference type="Proteomes" id="UP001370490">
    <property type="component" value="Unassembled WGS sequence"/>
</dbReference>
<dbReference type="Pfam" id="PF23628">
    <property type="entry name" value="ARM_LIN_C"/>
    <property type="match status" value="1"/>
</dbReference>
<dbReference type="EMBL" id="JBAMMX010000006">
    <property type="protein sequence ID" value="KAK6938966.1"/>
    <property type="molecule type" value="Genomic_DNA"/>
</dbReference>
<keyword evidence="5" id="KW-1185">Reference proteome</keyword>
<dbReference type="InterPro" id="IPR016024">
    <property type="entry name" value="ARM-type_fold"/>
</dbReference>
<reference evidence="4 5" key="1">
    <citation type="submission" date="2023-12" db="EMBL/GenBank/DDBJ databases">
        <title>A high-quality genome assembly for Dillenia turbinata (Dilleniales).</title>
        <authorList>
            <person name="Chanderbali A."/>
        </authorList>
    </citation>
    <scope>NUCLEOTIDE SEQUENCE [LARGE SCALE GENOMIC DNA]</scope>
    <source>
        <strain evidence="4">LSX21</strain>
        <tissue evidence="4">Leaf</tissue>
    </source>
</reference>
<evidence type="ECO:0000259" key="2">
    <source>
        <dbReference type="Pfam" id="PF23628"/>
    </source>
</evidence>
<evidence type="ECO:0000256" key="1">
    <source>
        <dbReference type="SAM" id="MobiDB-lite"/>
    </source>
</evidence>
<feature type="domain" description="Putative E3 ubiquitin-protein ligase LIN ARM repeats" evidence="3">
    <location>
        <begin position="163"/>
        <end position="289"/>
    </location>
</feature>
<protein>
    <recommendedName>
        <fullName evidence="6">E3 ubiquitin-protein ligase LIN-1</fullName>
    </recommendedName>
</protein>
<dbReference type="SUPFAM" id="SSF50978">
    <property type="entry name" value="WD40 repeat-like"/>
    <property type="match status" value="1"/>
</dbReference>
<evidence type="ECO:0008006" key="6">
    <source>
        <dbReference type="Google" id="ProtNLM"/>
    </source>
</evidence>
<dbReference type="Pfam" id="PF00400">
    <property type="entry name" value="WD40"/>
    <property type="match status" value="2"/>
</dbReference>
<evidence type="ECO:0000313" key="5">
    <source>
        <dbReference type="Proteomes" id="UP001370490"/>
    </source>
</evidence>
<dbReference type="PANTHER" id="PTHR47446:SF3">
    <property type="entry name" value="RING-TYPE E3 UBIQUITIN TRANSFERASE"/>
    <property type="match status" value="1"/>
</dbReference>
<dbReference type="InterPro" id="IPR001680">
    <property type="entry name" value="WD40_rpt"/>
</dbReference>
<organism evidence="4 5">
    <name type="scientific">Dillenia turbinata</name>
    <dbReference type="NCBI Taxonomy" id="194707"/>
    <lineage>
        <taxon>Eukaryota</taxon>
        <taxon>Viridiplantae</taxon>
        <taxon>Streptophyta</taxon>
        <taxon>Embryophyta</taxon>
        <taxon>Tracheophyta</taxon>
        <taxon>Spermatophyta</taxon>
        <taxon>Magnoliopsida</taxon>
        <taxon>eudicotyledons</taxon>
        <taxon>Gunneridae</taxon>
        <taxon>Pentapetalae</taxon>
        <taxon>Dilleniales</taxon>
        <taxon>Dilleniaceae</taxon>
        <taxon>Dillenia</taxon>
    </lineage>
</organism>
<name>A0AAN8W039_9MAGN</name>
<dbReference type="InterPro" id="IPR056514">
    <property type="entry name" value="ARM_LIN_2nd"/>
</dbReference>
<dbReference type="PANTHER" id="PTHR47446">
    <property type="entry name" value="RING-TYPE E3 UBIQUITIN TRANSFERASE"/>
    <property type="match status" value="1"/>
</dbReference>
<proteinExistence type="predicted"/>
<comment type="caution">
    <text evidence="4">The sequence shown here is derived from an EMBL/GenBank/DDBJ whole genome shotgun (WGS) entry which is preliminary data.</text>
</comment>
<evidence type="ECO:0000259" key="3">
    <source>
        <dbReference type="Pfam" id="PF23654"/>
    </source>
</evidence>
<gene>
    <name evidence="4" type="ORF">RJ641_032474</name>
</gene>
<dbReference type="SUPFAM" id="SSF48371">
    <property type="entry name" value="ARM repeat"/>
    <property type="match status" value="1"/>
</dbReference>